<evidence type="ECO:0000313" key="5">
    <source>
        <dbReference type="EMBL" id="SCU91876.1"/>
    </source>
</evidence>
<feature type="region of interest" description="Disordered" evidence="4">
    <location>
        <begin position="1"/>
        <end position="20"/>
    </location>
</feature>
<keyword evidence="6" id="KW-1185">Reference proteome</keyword>
<dbReference type="PANTHER" id="PTHR43008:SF13">
    <property type="entry name" value="L-XYLULOSE REDUCTASE-RELATED"/>
    <property type="match status" value="1"/>
</dbReference>
<dbReference type="InterPro" id="IPR020904">
    <property type="entry name" value="Sc_DH/Rdtase_CS"/>
</dbReference>
<dbReference type="GO" id="GO:0050664">
    <property type="term" value="F:oxidoreductase activity, acting on NAD(P)H, oxygen as acceptor"/>
    <property type="evidence" value="ECO:0007669"/>
    <property type="project" value="TreeGrafter"/>
</dbReference>
<evidence type="ECO:0000256" key="2">
    <source>
        <dbReference type="ARBA" id="ARBA00022857"/>
    </source>
</evidence>
<accession>A0A1G4JMR8</accession>
<comment type="similarity">
    <text evidence="1">Belongs to the short-chain dehydrogenases/reductases (SDR) family.</text>
</comment>
<protein>
    <submittedName>
        <fullName evidence="5">LAMI_0E07712g1_1</fullName>
    </submittedName>
</protein>
<dbReference type="AlphaFoldDB" id="A0A1G4JMR8"/>
<dbReference type="PROSITE" id="PS00061">
    <property type="entry name" value="ADH_SHORT"/>
    <property type="match status" value="1"/>
</dbReference>
<dbReference type="PRINTS" id="PR00081">
    <property type="entry name" value="GDHRDH"/>
</dbReference>
<dbReference type="GO" id="GO:0050085">
    <property type="term" value="F:mannitol 2-dehydrogenase (NADP+) activity"/>
    <property type="evidence" value="ECO:0007669"/>
    <property type="project" value="UniProtKB-ARBA"/>
</dbReference>
<dbReference type="CDD" id="cd05352">
    <property type="entry name" value="MDH-like_SDR_c"/>
    <property type="match status" value="1"/>
</dbReference>
<dbReference type="Pfam" id="PF13561">
    <property type="entry name" value="adh_short_C2"/>
    <property type="match status" value="1"/>
</dbReference>
<reference evidence="5 6" key="1">
    <citation type="submission" date="2016-03" db="EMBL/GenBank/DDBJ databases">
        <authorList>
            <person name="Devillers H."/>
        </authorList>
    </citation>
    <scope>NUCLEOTIDE SEQUENCE [LARGE SCALE GENOMIC DNA]</scope>
    <source>
        <strain evidence="5">CBS 11717</strain>
    </source>
</reference>
<organism evidence="5 6">
    <name type="scientific">Lachancea mirantina</name>
    <dbReference type="NCBI Taxonomy" id="1230905"/>
    <lineage>
        <taxon>Eukaryota</taxon>
        <taxon>Fungi</taxon>
        <taxon>Dikarya</taxon>
        <taxon>Ascomycota</taxon>
        <taxon>Saccharomycotina</taxon>
        <taxon>Saccharomycetes</taxon>
        <taxon>Saccharomycetales</taxon>
        <taxon>Saccharomycetaceae</taxon>
        <taxon>Lachancea</taxon>
    </lineage>
</organism>
<dbReference type="STRING" id="1230905.A0A1G4JMR8"/>
<dbReference type="EMBL" id="LT598465">
    <property type="protein sequence ID" value="SCU91876.1"/>
    <property type="molecule type" value="Genomic_DNA"/>
</dbReference>
<dbReference type="GO" id="GO:0005975">
    <property type="term" value="P:carbohydrate metabolic process"/>
    <property type="evidence" value="ECO:0007669"/>
    <property type="project" value="UniProtKB-ARBA"/>
</dbReference>
<dbReference type="GO" id="GO:0044281">
    <property type="term" value="P:small molecule metabolic process"/>
    <property type="evidence" value="ECO:0007669"/>
    <property type="project" value="UniProtKB-ARBA"/>
</dbReference>
<proteinExistence type="inferred from homology"/>
<evidence type="ECO:0000313" key="6">
    <source>
        <dbReference type="Proteomes" id="UP000191024"/>
    </source>
</evidence>
<dbReference type="Gene3D" id="3.40.50.720">
    <property type="entry name" value="NAD(P)-binding Rossmann-like Domain"/>
    <property type="match status" value="1"/>
</dbReference>
<sequence>MPEHEQLKSQTIASGLPTPQPYPKLPKNVIDMFSLKGKVACISGASSGIGGAVAVAFAQAGADLAVWYNSHDQLVQTAKELSEQYGVKIKAYKCPVTDEHKVRETIEQVEQDFGRIDVFVANAGVAWSEGPLIEAEAKGVASSEWEKVFQTDFQGVYYCSKVVGRVFKKQGHGSLVITASMSGHVVNVPQLQACYNAAKAGVIHLSRSLAVEWAGFGRVNTVSPGYIHTPISSFAEAKIKQRWHELTPLGREGLPEELVGAYLYLASDASTYTTGSDIIVDGGYCAM</sequence>
<keyword evidence="2" id="KW-0521">NADP</keyword>
<name>A0A1G4JMR8_9SACH</name>
<evidence type="ECO:0000256" key="3">
    <source>
        <dbReference type="ARBA" id="ARBA00023002"/>
    </source>
</evidence>
<dbReference type="Proteomes" id="UP000191024">
    <property type="component" value="Chromosome E"/>
</dbReference>
<dbReference type="OrthoDB" id="1888931at2759"/>
<dbReference type="InterPro" id="IPR036291">
    <property type="entry name" value="NAD(P)-bd_dom_sf"/>
</dbReference>
<gene>
    <name evidence="5" type="ORF">LAMI_0E07712G</name>
</gene>
<dbReference type="SUPFAM" id="SSF51735">
    <property type="entry name" value="NAD(P)-binding Rossmann-fold domains"/>
    <property type="match status" value="1"/>
</dbReference>
<keyword evidence="3" id="KW-0560">Oxidoreductase</keyword>
<dbReference type="InterPro" id="IPR002347">
    <property type="entry name" value="SDR_fam"/>
</dbReference>
<dbReference type="FunFam" id="3.40.50.720:FF:000090">
    <property type="entry name" value="NADP-dependent mannitol dehydrogenase"/>
    <property type="match status" value="1"/>
</dbReference>
<evidence type="ECO:0000256" key="1">
    <source>
        <dbReference type="ARBA" id="ARBA00006484"/>
    </source>
</evidence>
<evidence type="ECO:0000256" key="4">
    <source>
        <dbReference type="SAM" id="MobiDB-lite"/>
    </source>
</evidence>
<dbReference type="PRINTS" id="PR00080">
    <property type="entry name" value="SDRFAMILY"/>
</dbReference>
<dbReference type="PANTHER" id="PTHR43008">
    <property type="entry name" value="BENZIL REDUCTASE"/>
    <property type="match status" value="1"/>
</dbReference>